<proteinExistence type="predicted"/>
<feature type="region of interest" description="Disordered" evidence="1">
    <location>
        <begin position="344"/>
        <end position="363"/>
    </location>
</feature>
<evidence type="ECO:0000313" key="2">
    <source>
        <dbReference type="EMBL" id="KAJ1721549.1"/>
    </source>
</evidence>
<feature type="non-terminal residue" evidence="2">
    <location>
        <position position="1"/>
    </location>
</feature>
<dbReference type="EMBL" id="JANBOJ010000163">
    <property type="protein sequence ID" value="KAJ1721549.1"/>
    <property type="molecule type" value="Genomic_DNA"/>
</dbReference>
<feature type="region of interest" description="Disordered" evidence="1">
    <location>
        <begin position="372"/>
        <end position="427"/>
    </location>
</feature>
<gene>
    <name evidence="2" type="ORF">LPJ53_003925</name>
</gene>
<organism evidence="2 3">
    <name type="scientific">Coemansia erecta</name>
    <dbReference type="NCBI Taxonomy" id="147472"/>
    <lineage>
        <taxon>Eukaryota</taxon>
        <taxon>Fungi</taxon>
        <taxon>Fungi incertae sedis</taxon>
        <taxon>Zoopagomycota</taxon>
        <taxon>Kickxellomycotina</taxon>
        <taxon>Kickxellomycetes</taxon>
        <taxon>Kickxellales</taxon>
        <taxon>Kickxellaceae</taxon>
        <taxon>Coemansia</taxon>
    </lineage>
</organism>
<feature type="region of interest" description="Disordered" evidence="1">
    <location>
        <begin position="192"/>
        <end position="211"/>
    </location>
</feature>
<dbReference type="Proteomes" id="UP001149813">
    <property type="component" value="Unassembled WGS sequence"/>
</dbReference>
<feature type="region of interest" description="Disordered" evidence="1">
    <location>
        <begin position="533"/>
        <end position="586"/>
    </location>
</feature>
<feature type="compositionally biased region" description="Acidic residues" evidence="1">
    <location>
        <begin position="411"/>
        <end position="424"/>
    </location>
</feature>
<feature type="compositionally biased region" description="Acidic residues" evidence="1">
    <location>
        <begin position="551"/>
        <end position="565"/>
    </location>
</feature>
<sequence>QQALFSFLNQYRDIGSLDLVDLPSSLQSQAELRQLNEGVLQLLPDLTDVSGRSLFIDQLVQQLDSSNPSQLNEILKLGNLNSDPSTDPLLSAVSNGSSMYPNVSTPASLSGGQPLSGTSTAFSFDLTASPEASASLGLGVAPVSAPLNVGVMSYPPAPPVSVPRNTTLADIASNPAVSAAAAMSLADQTLRASSGSPQRIPSLSPAVPSLGDPLISSRPIARARGMTGGQVAPVSAPAHSIAVPQNGASLYSNLYTPLQLQQAQQAQQLKNAHMLAQSMPMYQHQARPYGMPAMAHGQMVYGMPPQHNKQRVPMPNAQIVDPAAYQAQMNALMMYRAMGLQCKAPEDNDDKDDNEDEDAGKDLSLEEWLDAEKLTESEVSGGLAASATKDTKSEEPMLTPAATPATTVATEGDEAEPELEDEERSADAYQMRHPAVKSSVLVQRSFAKQPAVDGAQMSSDEPVSYMRQRRALLAKSQAKASVATDEHTSEGLAAGEESAEEMDRQELVQVAVQLLARINSLYMRKLEAQQQQQPLDASSLSSSSDHAGDADVSDEQDGDDLDDLERELNAMSLAGSEAQKDSADAASQDIVDRMAKLGLASNDKVCV</sequence>
<feature type="compositionally biased region" description="Acidic residues" evidence="1">
    <location>
        <begin position="347"/>
        <end position="359"/>
    </location>
</feature>
<comment type="caution">
    <text evidence="2">The sequence shown here is derived from an EMBL/GenBank/DDBJ whole genome shotgun (WGS) entry which is preliminary data.</text>
</comment>
<evidence type="ECO:0000313" key="3">
    <source>
        <dbReference type="Proteomes" id="UP001149813"/>
    </source>
</evidence>
<accession>A0A9W7Y035</accession>
<feature type="region of interest" description="Disordered" evidence="1">
    <location>
        <begin position="474"/>
        <end position="501"/>
    </location>
</feature>
<dbReference type="AlphaFoldDB" id="A0A9W7Y035"/>
<feature type="compositionally biased region" description="Polar residues" evidence="1">
    <location>
        <begin position="192"/>
        <end position="201"/>
    </location>
</feature>
<keyword evidence="3" id="KW-1185">Reference proteome</keyword>
<reference evidence="2" key="1">
    <citation type="submission" date="2022-07" db="EMBL/GenBank/DDBJ databases">
        <title>Phylogenomic reconstructions and comparative analyses of Kickxellomycotina fungi.</title>
        <authorList>
            <person name="Reynolds N.K."/>
            <person name="Stajich J.E."/>
            <person name="Barry K."/>
            <person name="Grigoriev I.V."/>
            <person name="Crous P."/>
            <person name="Smith M.E."/>
        </authorList>
    </citation>
    <scope>NUCLEOTIDE SEQUENCE</scope>
    <source>
        <strain evidence="2">NBRC 32514</strain>
    </source>
</reference>
<name>A0A9W7Y035_9FUNG</name>
<feature type="compositionally biased region" description="Low complexity" evidence="1">
    <location>
        <begin position="533"/>
        <end position="545"/>
    </location>
</feature>
<dbReference type="OrthoDB" id="6155966at2759"/>
<evidence type="ECO:0000256" key="1">
    <source>
        <dbReference type="SAM" id="MobiDB-lite"/>
    </source>
</evidence>
<feature type="compositionally biased region" description="Low complexity" evidence="1">
    <location>
        <begin position="399"/>
        <end position="410"/>
    </location>
</feature>
<protein>
    <submittedName>
        <fullName evidence="2">Uncharacterized protein</fullName>
    </submittedName>
</protein>